<dbReference type="SUPFAM" id="SSF52317">
    <property type="entry name" value="Class I glutamine amidotransferase-like"/>
    <property type="match status" value="1"/>
</dbReference>
<feature type="signal peptide" evidence="1">
    <location>
        <begin position="1"/>
        <end position="23"/>
    </location>
</feature>
<dbReference type="Pfam" id="PF02585">
    <property type="entry name" value="PIG-L"/>
    <property type="match status" value="1"/>
</dbReference>
<dbReference type="OrthoDB" id="9759749at2"/>
<evidence type="ECO:0000313" key="3">
    <source>
        <dbReference type="Proteomes" id="UP000279089"/>
    </source>
</evidence>
<dbReference type="SUPFAM" id="SSF102588">
    <property type="entry name" value="LmbE-like"/>
    <property type="match status" value="1"/>
</dbReference>
<sequence length="825" mass="90907">MFKIRSVIGLAVAVLAGLSGLHAQTAPAMNAADIQVQLKKLNTLGSVLYVAAHPDDENTRLLAFLARESCYRTGYLSLTRGDGGQNLIGNEQAELLGLIRTQELLAARRIDGAEQFFTRANDFGFSKNPEETFTIWDRKKILGDVVWVIRKFQPDVIICRFPADSRAGHGHHTASAILAAEAFTAAADPAQYPEQLSSVKPWQAKRLLWNNYNFGGNNNTSEDQFKIDAGSYNPLLGKGYGEIAAESRSQHKSQGFGVPSSRGTAIEYFSTIKGDAPRKDLMDGVQTGWNRVNGGAAISEQIVAATKKYDMHNPAASVPTLLAIRSSILALPDGYWKTVKLKETDQLILACSGIWAEAFSTVAEVVPGGPMGGNLQLINRGNVPVTLQKISINGVEDGTVKQDLVFNKFVSLQKEVTIPAQTSISQPYWLQDPHPLGTYSIRNEALIGNPENIPSLTTTFYLQFGDQTLAVTRPFIFKFTDPVKGEVFRPLVIAPPVVAQLDNQVFIYTQAAPQTVPVKIRAMKEKVSGSVKLQLPAGFKADKTSIPFSLNRKGDETEVSFQVTPLKVNGQNITDTMTVAMEVNGQEYTNSITTIEYDHIPAINIFPTAGARLVTVNLKYNGRRLGYIPGAGDKVAESLRQVGYSVTLLSEKDIMSGSLKEYDAIITGVRAYNTQDRLRYWQPRLMEYVKNGGTLVVQYNTNGGLVTDQLGPYPFRLSRDRVTNEQAPVKFLRPQDRLFTYPNTISEKDFEGWVQERGLYFPSDLSGEYQQPFEMNDPGEKPMDGSTIVAAYGEGRYIYTGLAFFRQLPAGVPGAYRLFVNMLSK</sequence>
<accession>A0A3N4MJ31</accession>
<evidence type="ECO:0000256" key="1">
    <source>
        <dbReference type="SAM" id="SignalP"/>
    </source>
</evidence>
<evidence type="ECO:0000313" key="2">
    <source>
        <dbReference type="EMBL" id="RPD39689.1"/>
    </source>
</evidence>
<dbReference type="EMBL" id="RMBX01000010">
    <property type="protein sequence ID" value="RPD39689.1"/>
    <property type="molecule type" value="Genomic_DNA"/>
</dbReference>
<protein>
    <submittedName>
        <fullName evidence="2">PIG-L family deacetylase</fullName>
    </submittedName>
</protein>
<feature type="chain" id="PRO_5018303181" evidence="1">
    <location>
        <begin position="24"/>
        <end position="825"/>
    </location>
</feature>
<dbReference type="PANTHER" id="PTHR12993:SF11">
    <property type="entry name" value="N-ACETYLGLUCOSAMINYL-PHOSPHATIDYLINOSITOL DE-N-ACETYLASE"/>
    <property type="match status" value="1"/>
</dbReference>
<comment type="caution">
    <text evidence="2">The sequence shown here is derived from an EMBL/GenBank/DDBJ whole genome shotgun (WGS) entry which is preliminary data.</text>
</comment>
<dbReference type="RefSeq" id="WP_120515827.1">
    <property type="nucleotide sequence ID" value="NZ_QXZY01000004.1"/>
</dbReference>
<dbReference type="InterPro" id="IPR029062">
    <property type="entry name" value="Class_I_gatase-like"/>
</dbReference>
<organism evidence="2 3">
    <name type="scientific">Chitinophaga barathri</name>
    <dbReference type="NCBI Taxonomy" id="1647451"/>
    <lineage>
        <taxon>Bacteria</taxon>
        <taxon>Pseudomonadati</taxon>
        <taxon>Bacteroidota</taxon>
        <taxon>Chitinophagia</taxon>
        <taxon>Chitinophagales</taxon>
        <taxon>Chitinophagaceae</taxon>
        <taxon>Chitinophaga</taxon>
    </lineage>
</organism>
<keyword evidence="1" id="KW-0732">Signal</keyword>
<reference evidence="3" key="1">
    <citation type="submission" date="2018-11" db="EMBL/GenBank/DDBJ databases">
        <title>Chitinophaga lutea sp.nov., isolate from arsenic contaminated soil.</title>
        <authorList>
            <person name="Zong Y."/>
        </authorList>
    </citation>
    <scope>NUCLEOTIDE SEQUENCE [LARGE SCALE GENOMIC DNA]</scope>
    <source>
        <strain evidence="3">YLT18</strain>
    </source>
</reference>
<gene>
    <name evidence="2" type="ORF">EG028_18785</name>
</gene>
<name>A0A3N4MJ31_9BACT</name>
<keyword evidence="3" id="KW-1185">Reference proteome</keyword>
<dbReference type="Gene3D" id="3.40.50.10320">
    <property type="entry name" value="LmbE-like"/>
    <property type="match status" value="1"/>
</dbReference>
<dbReference type="InterPro" id="IPR003737">
    <property type="entry name" value="GlcNAc_PI_deacetylase-related"/>
</dbReference>
<proteinExistence type="predicted"/>
<dbReference type="InterPro" id="IPR024078">
    <property type="entry name" value="LmbE-like_dom_sf"/>
</dbReference>
<dbReference type="GO" id="GO:0016811">
    <property type="term" value="F:hydrolase activity, acting on carbon-nitrogen (but not peptide) bonds, in linear amides"/>
    <property type="evidence" value="ECO:0007669"/>
    <property type="project" value="TreeGrafter"/>
</dbReference>
<dbReference type="PANTHER" id="PTHR12993">
    <property type="entry name" value="N-ACETYLGLUCOSAMINYL-PHOSPHATIDYLINOSITOL DE-N-ACETYLASE-RELATED"/>
    <property type="match status" value="1"/>
</dbReference>
<dbReference type="AlphaFoldDB" id="A0A3N4MJ31"/>
<dbReference type="Proteomes" id="UP000279089">
    <property type="component" value="Unassembled WGS sequence"/>
</dbReference>